<dbReference type="InterPro" id="IPR029058">
    <property type="entry name" value="AB_hydrolase_fold"/>
</dbReference>
<evidence type="ECO:0000259" key="2">
    <source>
        <dbReference type="Pfam" id="PF12697"/>
    </source>
</evidence>
<sequence length="488" mass="52987">MVRLITVHGTFAGRDSDTGESWWQKGSPFMVELQNHVAEDLEIAPFHWSGANSEVDRRRTGTKLASAIHDCEDPPIVVGHSHGGSAAIQALLLLYLRRGQKCCDLVRGFVTVGTPMFRFRPNRNPFSRFDVAGRLMLLVALGLITVKIAEMATGTYAGERIRNFGGGINEFVLSVEFILAAVILVVLYAYSFRNTRRQKIFRDNTLAEHFSDRYVALNHDQDEAINGLIKAKTVSPKLIKMKTVFVALFSSMSFVFVGFFFLMHALDLQGLSPPTALADGFVALQEEVIDPAEDAIYAGAAAAEPGGVADRIFQSEALSGVLGLFALVPVGTLIILSAGIALLVSLVATPGLSAFLTAQLKSQSFGDDGFGETIDQVAPGLDFSQPTVGTLPKAVQQEMISASTNDAGEAIQRLRELLSSGELLDSKGADLVAQSMKFERSELLHNAYFHSPLFAKQLAAELIVRFGLTPTPSFESDVILRDLRHKLA</sequence>
<dbReference type="Pfam" id="PF12697">
    <property type="entry name" value="Abhydrolase_6"/>
    <property type="match status" value="1"/>
</dbReference>
<feature type="transmembrane region" description="Helical" evidence="1">
    <location>
        <begin position="131"/>
        <end position="151"/>
    </location>
</feature>
<gene>
    <name evidence="3" type="ORF">HK107_12940</name>
</gene>
<dbReference type="InterPro" id="IPR000073">
    <property type="entry name" value="AB_hydrolase_1"/>
</dbReference>
<reference evidence="3 4" key="1">
    <citation type="submission" date="2020-05" db="EMBL/GenBank/DDBJ databases">
        <title>Parvularcula mediterraneae sp. nov., isolated from polypropylene straw from shallow seawater of the seashore of Laganas in Zakynthos island, Greece.</title>
        <authorList>
            <person name="Szabo I."/>
            <person name="Al-Omari J."/>
            <person name="Rado J."/>
            <person name="Szerdahelyi G.S."/>
        </authorList>
    </citation>
    <scope>NUCLEOTIDE SEQUENCE [LARGE SCALE GENOMIC DNA]</scope>
    <source>
        <strain evidence="3 4">ZS-1/3</strain>
    </source>
</reference>
<dbReference type="Proteomes" id="UP000536835">
    <property type="component" value="Unassembled WGS sequence"/>
</dbReference>
<dbReference type="SUPFAM" id="SSF53474">
    <property type="entry name" value="alpha/beta-Hydrolases"/>
    <property type="match status" value="1"/>
</dbReference>
<feature type="transmembrane region" description="Helical" evidence="1">
    <location>
        <begin position="171"/>
        <end position="192"/>
    </location>
</feature>
<organism evidence="3 4">
    <name type="scientific">Parvularcula mediterranea</name>
    <dbReference type="NCBI Taxonomy" id="2732508"/>
    <lineage>
        <taxon>Bacteria</taxon>
        <taxon>Pseudomonadati</taxon>
        <taxon>Pseudomonadota</taxon>
        <taxon>Alphaproteobacteria</taxon>
        <taxon>Parvularculales</taxon>
        <taxon>Parvularculaceae</taxon>
        <taxon>Parvularcula</taxon>
    </lineage>
</organism>
<dbReference type="EMBL" id="JABFCX010000003">
    <property type="protein sequence ID" value="NNU17231.1"/>
    <property type="molecule type" value="Genomic_DNA"/>
</dbReference>
<dbReference type="AlphaFoldDB" id="A0A7Y3RPC7"/>
<proteinExistence type="predicted"/>
<feature type="transmembrane region" description="Helical" evidence="1">
    <location>
        <begin position="321"/>
        <end position="348"/>
    </location>
</feature>
<dbReference type="Gene3D" id="3.40.50.1820">
    <property type="entry name" value="alpha/beta hydrolase"/>
    <property type="match status" value="1"/>
</dbReference>
<feature type="domain" description="AB hydrolase-1" evidence="2">
    <location>
        <begin position="5"/>
        <end position="138"/>
    </location>
</feature>
<evidence type="ECO:0000313" key="4">
    <source>
        <dbReference type="Proteomes" id="UP000536835"/>
    </source>
</evidence>
<comment type="caution">
    <text evidence="3">The sequence shown here is derived from an EMBL/GenBank/DDBJ whole genome shotgun (WGS) entry which is preliminary data.</text>
</comment>
<keyword evidence="1" id="KW-0812">Transmembrane</keyword>
<evidence type="ECO:0000256" key="1">
    <source>
        <dbReference type="SAM" id="Phobius"/>
    </source>
</evidence>
<evidence type="ECO:0000313" key="3">
    <source>
        <dbReference type="EMBL" id="NNU17231.1"/>
    </source>
</evidence>
<accession>A0A7Y3RPC7</accession>
<dbReference type="RefSeq" id="WP_173200451.1">
    <property type="nucleotide sequence ID" value="NZ_JABFCX010000003.1"/>
</dbReference>
<keyword evidence="1" id="KW-1133">Transmembrane helix</keyword>
<feature type="transmembrane region" description="Helical" evidence="1">
    <location>
        <begin position="244"/>
        <end position="266"/>
    </location>
</feature>
<protein>
    <recommendedName>
        <fullName evidence="2">AB hydrolase-1 domain-containing protein</fullName>
    </recommendedName>
</protein>
<name>A0A7Y3RPC7_9PROT</name>
<keyword evidence="1" id="KW-0472">Membrane</keyword>
<keyword evidence="4" id="KW-1185">Reference proteome</keyword>